<dbReference type="EMBL" id="VUOB01000067">
    <property type="protein sequence ID" value="KAA2253286.1"/>
    <property type="molecule type" value="Genomic_DNA"/>
</dbReference>
<dbReference type="PROSITE" id="PS51935">
    <property type="entry name" value="NLPC_P60"/>
    <property type="match status" value="1"/>
</dbReference>
<protein>
    <submittedName>
        <fullName evidence="6">Transglycosylase SLT domain-containing protein</fullName>
    </submittedName>
</protein>
<evidence type="ECO:0000256" key="1">
    <source>
        <dbReference type="ARBA" id="ARBA00007074"/>
    </source>
</evidence>
<organism evidence="6 7">
    <name type="scientific">Solihabitans fulvus</name>
    <dbReference type="NCBI Taxonomy" id="1892852"/>
    <lineage>
        <taxon>Bacteria</taxon>
        <taxon>Bacillati</taxon>
        <taxon>Actinomycetota</taxon>
        <taxon>Actinomycetes</taxon>
        <taxon>Pseudonocardiales</taxon>
        <taxon>Pseudonocardiaceae</taxon>
        <taxon>Solihabitans</taxon>
    </lineage>
</organism>
<dbReference type="InterPro" id="IPR038765">
    <property type="entry name" value="Papain-like_cys_pep_sf"/>
</dbReference>
<evidence type="ECO:0000259" key="5">
    <source>
        <dbReference type="PROSITE" id="PS51935"/>
    </source>
</evidence>
<dbReference type="RefSeq" id="WP_149853852.1">
    <property type="nucleotide sequence ID" value="NZ_VUOB01000067.1"/>
</dbReference>
<sequence length="325" mass="33262">MIAKVGVAAIGVIILIPLLIAAGVSGAISAVFGGGGSQPSQSALADIPPDYLALYRPAAGVCPGLDWSILAAIGKIETDHGRSTLPGVSSGANAFGAGGPMQFLQGSFDSVVARHPLPAGGASPPSRYTPHDAIYAAAYYLCDNGAGRGDLHSAIFAYNHAEWYVRDVLDQAKKYCETASNASVACPTFQSTLQSSGEHFSSRALVAVRFACAQLGKPYVWGGNGDPGFDCSGLPKAAYAAAGIDLPRTAQTQYDAGPRLPASASPLPGDLLFFGTPNDIHHVGISLGGKLIVNAPIFGQPVQVEDYRSFGDYAGASRPAGVVAG</sequence>
<dbReference type="PANTHER" id="PTHR47359:SF3">
    <property type="entry name" value="NLP_P60 DOMAIN-CONTAINING PROTEIN-RELATED"/>
    <property type="match status" value="1"/>
</dbReference>
<dbReference type="SUPFAM" id="SSF54001">
    <property type="entry name" value="Cysteine proteinases"/>
    <property type="match status" value="1"/>
</dbReference>
<evidence type="ECO:0000313" key="6">
    <source>
        <dbReference type="EMBL" id="KAA2253286.1"/>
    </source>
</evidence>
<keyword evidence="4" id="KW-0788">Thiol protease</keyword>
<dbReference type="InterPro" id="IPR023346">
    <property type="entry name" value="Lysozyme-like_dom_sf"/>
</dbReference>
<evidence type="ECO:0000256" key="2">
    <source>
        <dbReference type="ARBA" id="ARBA00022670"/>
    </source>
</evidence>
<feature type="domain" description="NlpC/P60" evidence="5">
    <location>
        <begin position="201"/>
        <end position="324"/>
    </location>
</feature>
<evidence type="ECO:0000256" key="4">
    <source>
        <dbReference type="ARBA" id="ARBA00022807"/>
    </source>
</evidence>
<dbReference type="PANTHER" id="PTHR47359">
    <property type="entry name" value="PEPTIDOGLYCAN DL-ENDOPEPTIDASE CWLO"/>
    <property type="match status" value="1"/>
</dbReference>
<dbReference type="SUPFAM" id="SSF53955">
    <property type="entry name" value="Lysozyme-like"/>
    <property type="match status" value="1"/>
</dbReference>
<name>A0A5B2WRX6_9PSEU</name>
<dbReference type="GO" id="GO:0008234">
    <property type="term" value="F:cysteine-type peptidase activity"/>
    <property type="evidence" value="ECO:0007669"/>
    <property type="project" value="UniProtKB-KW"/>
</dbReference>
<dbReference type="CDD" id="cd13399">
    <property type="entry name" value="Slt35-like"/>
    <property type="match status" value="1"/>
</dbReference>
<keyword evidence="7" id="KW-1185">Reference proteome</keyword>
<dbReference type="Pfam" id="PF00877">
    <property type="entry name" value="NLPC_P60"/>
    <property type="match status" value="1"/>
</dbReference>
<dbReference type="Gene3D" id="1.10.530.10">
    <property type="match status" value="1"/>
</dbReference>
<dbReference type="Proteomes" id="UP000323454">
    <property type="component" value="Unassembled WGS sequence"/>
</dbReference>
<dbReference type="InterPro" id="IPR000064">
    <property type="entry name" value="NLP_P60_dom"/>
</dbReference>
<reference evidence="6 7" key="2">
    <citation type="submission" date="2019-09" db="EMBL/GenBank/DDBJ databases">
        <authorList>
            <person name="Jin C."/>
        </authorList>
    </citation>
    <scope>NUCLEOTIDE SEQUENCE [LARGE SCALE GENOMIC DNA]</scope>
    <source>
        <strain evidence="6 7">AN110305</strain>
    </source>
</reference>
<comment type="caution">
    <text evidence="6">The sequence shown here is derived from an EMBL/GenBank/DDBJ whole genome shotgun (WGS) entry which is preliminary data.</text>
</comment>
<dbReference type="InterPro" id="IPR008258">
    <property type="entry name" value="Transglycosylase_SLT_dom_1"/>
</dbReference>
<gene>
    <name evidence="6" type="ORF">F0L68_33265</name>
</gene>
<dbReference type="OrthoDB" id="5244330at2"/>
<proteinExistence type="inferred from homology"/>
<evidence type="ECO:0000256" key="3">
    <source>
        <dbReference type="ARBA" id="ARBA00022801"/>
    </source>
</evidence>
<dbReference type="InterPro" id="IPR051794">
    <property type="entry name" value="PG_Endopeptidase_C40"/>
</dbReference>
<dbReference type="Gene3D" id="3.90.1720.10">
    <property type="entry name" value="endopeptidase domain like (from Nostoc punctiforme)"/>
    <property type="match status" value="1"/>
</dbReference>
<accession>A0A5B2WRX6</accession>
<dbReference type="GO" id="GO:0006508">
    <property type="term" value="P:proteolysis"/>
    <property type="evidence" value="ECO:0007669"/>
    <property type="project" value="UniProtKB-KW"/>
</dbReference>
<dbReference type="AlphaFoldDB" id="A0A5B2WRX6"/>
<reference evidence="6 7" key="1">
    <citation type="submission" date="2019-09" db="EMBL/GenBank/DDBJ databases">
        <title>Goodfellowia gen. nov., a new genus of the Pseudonocardineae related to Actinoalloteichus, containing Goodfellowia coeruleoviolacea gen. nov., comb. nov. gen. nov., comb. nov.</title>
        <authorList>
            <person name="Labeda D."/>
        </authorList>
    </citation>
    <scope>NUCLEOTIDE SEQUENCE [LARGE SCALE GENOMIC DNA]</scope>
    <source>
        <strain evidence="6 7">AN110305</strain>
    </source>
</reference>
<keyword evidence="3" id="KW-0378">Hydrolase</keyword>
<evidence type="ECO:0000313" key="7">
    <source>
        <dbReference type="Proteomes" id="UP000323454"/>
    </source>
</evidence>
<keyword evidence="2" id="KW-0645">Protease</keyword>
<comment type="similarity">
    <text evidence="1">Belongs to the peptidase C40 family.</text>
</comment>
<dbReference type="Pfam" id="PF01464">
    <property type="entry name" value="SLT"/>
    <property type="match status" value="1"/>
</dbReference>